<evidence type="ECO:0000313" key="12">
    <source>
        <dbReference type="EMBL" id="KAL3824165.1"/>
    </source>
</evidence>
<dbReference type="EMBL" id="JBJXBP010000006">
    <property type="protein sequence ID" value="KAL3824165.1"/>
    <property type="molecule type" value="Genomic_DNA"/>
</dbReference>
<evidence type="ECO:0000256" key="1">
    <source>
        <dbReference type="ARBA" id="ARBA00000695"/>
    </source>
</evidence>
<comment type="catalytic activity">
    <reaction evidence="1 10">
        <text>Eliminative cleavage of (1-&gt;4)-alpha-D-galacturonan to give oligosaccharides with 4-deoxy-alpha-D-galact-4-enuronosyl groups at their non-reducing ends.</text>
        <dbReference type="EC" id="4.2.2.2"/>
    </reaction>
</comment>
<dbReference type="Pfam" id="PF04431">
    <property type="entry name" value="Pec_lyase_N"/>
    <property type="match status" value="1"/>
</dbReference>
<keyword evidence="13" id="KW-1185">Reference proteome</keyword>
<keyword evidence="5 10" id="KW-0479">Metal-binding</keyword>
<keyword evidence="6 10" id="KW-0732">Signal</keyword>
<dbReference type="PANTHER" id="PTHR31683:SF184">
    <property type="entry name" value="PECTATE LYASE"/>
    <property type="match status" value="1"/>
</dbReference>
<evidence type="ECO:0000256" key="8">
    <source>
        <dbReference type="ARBA" id="ARBA00023180"/>
    </source>
</evidence>
<evidence type="ECO:0000256" key="2">
    <source>
        <dbReference type="ARBA" id="ARBA00005220"/>
    </source>
</evidence>
<dbReference type="Gene3D" id="2.160.20.10">
    <property type="entry name" value="Single-stranded right-handed beta-helix, Pectin lyase-like"/>
    <property type="match status" value="1"/>
</dbReference>
<gene>
    <name evidence="12" type="ORF">ACJIZ3_020194</name>
</gene>
<dbReference type="GO" id="GO:0030570">
    <property type="term" value="F:pectate lyase activity"/>
    <property type="evidence" value="ECO:0007669"/>
    <property type="project" value="UniProtKB-EC"/>
</dbReference>
<dbReference type="InterPro" id="IPR002022">
    <property type="entry name" value="Pec_lyase"/>
</dbReference>
<evidence type="ECO:0000256" key="6">
    <source>
        <dbReference type="ARBA" id="ARBA00022729"/>
    </source>
</evidence>
<evidence type="ECO:0000259" key="11">
    <source>
        <dbReference type="SMART" id="SM00656"/>
    </source>
</evidence>
<sequence length="441" mass="49807">MAPSNHKISILVLFCILSIFATIPKSCARIGDFDEYLQKRANQSLEEAVEAFNPNPEDLTDEFNKQVGEALISENVTRRHLGESGCVATNPIDRCWRCDPNWAKNRKRLADCAQGFGYRATGGKMGKYYLVTDPTDEEFDHPKPGTLRYAVIQTEPLWIIFKHHMVIRLKKELIFTSDKTIDGRGVEVHIAYGAGFTLQFVHNVIIHNIWIHNIVQTSGGMIRDTLEHIGIRTTSDGDGINVYSSNNIWIDHVSLSKGTDGLIDVIEGSTAVTISNCKFNHHNDVMLLGANDASSKDALMQVTVAFNRFGKGLIQRMPRCRWGFFHVVNNDYSEWELYAIGGSAHPTIISQGNRFRASKNPYTKEVTKRDYATKSEWMQWQWRSEGDKFMNGAFFTEAGPPLKHTRNPLTKQNLIKFQPGEFVGTLTRYSGALKCRVGRPC</sequence>
<comment type="caution">
    <text evidence="12">The sequence shown here is derived from an EMBL/GenBank/DDBJ whole genome shotgun (WGS) entry which is preliminary data.</text>
</comment>
<evidence type="ECO:0000313" key="13">
    <source>
        <dbReference type="Proteomes" id="UP001634393"/>
    </source>
</evidence>
<evidence type="ECO:0000256" key="3">
    <source>
        <dbReference type="ARBA" id="ARBA00010980"/>
    </source>
</evidence>
<comment type="similarity">
    <text evidence="3 10">Belongs to the polysaccharide lyase 1 family.</text>
</comment>
<accession>A0ABD3SHX0</accession>
<evidence type="ECO:0000256" key="10">
    <source>
        <dbReference type="RuleBase" id="RU361123"/>
    </source>
</evidence>
<dbReference type="SMART" id="SM00656">
    <property type="entry name" value="Amb_all"/>
    <property type="match status" value="1"/>
</dbReference>
<dbReference type="PANTHER" id="PTHR31683">
    <property type="entry name" value="PECTATE LYASE 18-RELATED"/>
    <property type="match status" value="1"/>
</dbReference>
<protein>
    <recommendedName>
        <fullName evidence="4 10">Pectate lyase</fullName>
        <ecNumber evidence="4 10">4.2.2.2</ecNumber>
    </recommendedName>
</protein>
<dbReference type="InterPro" id="IPR018082">
    <property type="entry name" value="AmbAllergen"/>
</dbReference>
<feature type="chain" id="PRO_5044528972" description="Pectate lyase" evidence="10">
    <location>
        <begin position="22"/>
        <end position="441"/>
    </location>
</feature>
<dbReference type="InterPro" id="IPR011050">
    <property type="entry name" value="Pectin_lyase_fold/virulence"/>
</dbReference>
<name>A0ABD3SHX0_9LAMI</name>
<feature type="domain" description="Pectate lyase" evidence="11">
    <location>
        <begin position="164"/>
        <end position="361"/>
    </location>
</feature>
<feature type="signal peptide" evidence="10">
    <location>
        <begin position="1"/>
        <end position="21"/>
    </location>
</feature>
<dbReference type="Proteomes" id="UP001634393">
    <property type="component" value="Unassembled WGS sequence"/>
</dbReference>
<keyword evidence="7 10" id="KW-0106">Calcium</keyword>
<dbReference type="AlphaFoldDB" id="A0ABD3SHX0"/>
<dbReference type="Pfam" id="PF00544">
    <property type="entry name" value="Pectate_lyase_4"/>
    <property type="match status" value="1"/>
</dbReference>
<proteinExistence type="inferred from homology"/>
<organism evidence="12 13">
    <name type="scientific">Penstemon smallii</name>
    <dbReference type="NCBI Taxonomy" id="265156"/>
    <lineage>
        <taxon>Eukaryota</taxon>
        <taxon>Viridiplantae</taxon>
        <taxon>Streptophyta</taxon>
        <taxon>Embryophyta</taxon>
        <taxon>Tracheophyta</taxon>
        <taxon>Spermatophyta</taxon>
        <taxon>Magnoliopsida</taxon>
        <taxon>eudicotyledons</taxon>
        <taxon>Gunneridae</taxon>
        <taxon>Pentapetalae</taxon>
        <taxon>asterids</taxon>
        <taxon>lamiids</taxon>
        <taxon>Lamiales</taxon>
        <taxon>Plantaginaceae</taxon>
        <taxon>Cheloneae</taxon>
        <taxon>Penstemon</taxon>
    </lineage>
</organism>
<dbReference type="InterPro" id="IPR012334">
    <property type="entry name" value="Pectin_lyas_fold"/>
</dbReference>
<dbReference type="EC" id="4.2.2.2" evidence="4 10"/>
<dbReference type="SUPFAM" id="SSF51126">
    <property type="entry name" value="Pectin lyase-like"/>
    <property type="match status" value="1"/>
</dbReference>
<evidence type="ECO:0000256" key="9">
    <source>
        <dbReference type="ARBA" id="ARBA00023239"/>
    </source>
</evidence>
<evidence type="ECO:0000256" key="5">
    <source>
        <dbReference type="ARBA" id="ARBA00022723"/>
    </source>
</evidence>
<keyword evidence="9 10" id="KW-0456">Lyase</keyword>
<comment type="cofactor">
    <cofactor evidence="10">
        <name>Ca(2+)</name>
        <dbReference type="ChEBI" id="CHEBI:29108"/>
    </cofactor>
    <text evidence="10">Binds 1 Ca(2+) ion. Required for its activity.</text>
</comment>
<dbReference type="GO" id="GO:0046872">
    <property type="term" value="F:metal ion binding"/>
    <property type="evidence" value="ECO:0007669"/>
    <property type="project" value="UniProtKB-KW"/>
</dbReference>
<keyword evidence="8" id="KW-0325">Glycoprotein</keyword>
<dbReference type="InterPro" id="IPR045032">
    <property type="entry name" value="PEL"/>
</dbReference>
<comment type="pathway">
    <text evidence="2 10">Glycan metabolism; pectin degradation; 2-dehydro-3-deoxy-D-gluconate from pectin: step 2/5.</text>
</comment>
<dbReference type="PRINTS" id="PR00807">
    <property type="entry name" value="AMBALLERGEN"/>
</dbReference>
<dbReference type="InterPro" id="IPR007524">
    <property type="entry name" value="Pec_lyase_N"/>
</dbReference>
<evidence type="ECO:0000256" key="4">
    <source>
        <dbReference type="ARBA" id="ARBA00012272"/>
    </source>
</evidence>
<reference evidence="12 13" key="1">
    <citation type="submission" date="2024-12" db="EMBL/GenBank/DDBJ databases">
        <title>The unique morphological basis and parallel evolutionary history of personate flowers in Penstemon.</title>
        <authorList>
            <person name="Depatie T.H."/>
            <person name="Wessinger C.A."/>
        </authorList>
    </citation>
    <scope>NUCLEOTIDE SEQUENCE [LARGE SCALE GENOMIC DNA]</scope>
    <source>
        <strain evidence="12">WTNN_2</strain>
        <tissue evidence="12">Leaf</tissue>
    </source>
</reference>
<evidence type="ECO:0000256" key="7">
    <source>
        <dbReference type="ARBA" id="ARBA00022837"/>
    </source>
</evidence>